<dbReference type="EnsemblMetazoa" id="SSS_3311s_mrna">
    <property type="protein sequence ID" value="KAF7493631.1"/>
    <property type="gene ID" value="SSS_3311"/>
</dbReference>
<dbReference type="GO" id="GO:0031297">
    <property type="term" value="P:replication fork processing"/>
    <property type="evidence" value="ECO:0007669"/>
    <property type="project" value="TreeGrafter"/>
</dbReference>
<dbReference type="GO" id="GO:0005634">
    <property type="term" value="C:nucleus"/>
    <property type="evidence" value="ECO:0007669"/>
    <property type="project" value="TreeGrafter"/>
</dbReference>
<dbReference type="Pfam" id="PF01359">
    <property type="entry name" value="Transposase_1"/>
    <property type="match status" value="1"/>
</dbReference>
<dbReference type="InterPro" id="IPR041426">
    <property type="entry name" value="Mos1_HTH"/>
</dbReference>
<dbReference type="PANTHER" id="PTHR46060">
    <property type="entry name" value="MARINER MOS1 TRANSPOSASE-LIKE PROTEIN"/>
    <property type="match status" value="1"/>
</dbReference>
<dbReference type="GO" id="GO:0006303">
    <property type="term" value="P:double-strand break repair via nonhomologous end joining"/>
    <property type="evidence" value="ECO:0007669"/>
    <property type="project" value="TreeGrafter"/>
</dbReference>
<gene>
    <name evidence="2" type="ORF">SSS_3311</name>
</gene>
<dbReference type="GO" id="GO:0032259">
    <property type="term" value="P:methylation"/>
    <property type="evidence" value="ECO:0007669"/>
    <property type="project" value="UniProtKB-KW"/>
</dbReference>
<dbReference type="InterPro" id="IPR052709">
    <property type="entry name" value="Transposase-MT_Hybrid"/>
</dbReference>
<name>A0A834RBL1_SARSC</name>
<reference evidence="3" key="3">
    <citation type="submission" date="2022-06" db="UniProtKB">
        <authorList>
            <consortium name="EnsemblMetazoa"/>
        </authorList>
    </citation>
    <scope>IDENTIFICATION</scope>
</reference>
<dbReference type="Gene3D" id="3.30.420.10">
    <property type="entry name" value="Ribonuclease H-like superfamily/Ribonuclease H"/>
    <property type="match status" value="1"/>
</dbReference>
<keyword evidence="2" id="KW-0489">Methyltransferase</keyword>
<dbReference type="GO" id="GO:0044547">
    <property type="term" value="F:DNA topoisomerase binding"/>
    <property type="evidence" value="ECO:0007669"/>
    <property type="project" value="TreeGrafter"/>
</dbReference>
<protein>
    <submittedName>
        <fullName evidence="2">Histone-lysine N-methyltransferase SETMAR</fullName>
    </submittedName>
</protein>
<dbReference type="GO" id="GO:0015074">
    <property type="term" value="P:DNA integration"/>
    <property type="evidence" value="ECO:0007669"/>
    <property type="project" value="TreeGrafter"/>
</dbReference>
<dbReference type="EMBL" id="WVUK01000055">
    <property type="protein sequence ID" value="KAF7493631.1"/>
    <property type="molecule type" value="Genomic_DNA"/>
</dbReference>
<dbReference type="Proteomes" id="UP000070412">
    <property type="component" value="Unassembled WGS sequence"/>
</dbReference>
<evidence type="ECO:0000313" key="2">
    <source>
        <dbReference type="EMBL" id="KAF7493631.1"/>
    </source>
</evidence>
<dbReference type="GO" id="GO:0035861">
    <property type="term" value="C:site of double-strand break"/>
    <property type="evidence" value="ECO:0007669"/>
    <property type="project" value="TreeGrafter"/>
</dbReference>
<dbReference type="OrthoDB" id="6508494at2759"/>
<dbReference type="GO" id="GO:0003690">
    <property type="term" value="F:double-stranded DNA binding"/>
    <property type="evidence" value="ECO:0007669"/>
    <property type="project" value="TreeGrafter"/>
</dbReference>
<sequence length="342" mass="40354">MEMNKQKLRYILQYHFDQGDKAVVATRKICETYGPKTISNATTKRWFQRFRSGGKEVKDEPRSGRPVITDYDRIVEFVESDRHASLKMIGRSLNMDRRTVLLYLHKFGLKKRCDVWMPEELNQNNLLERINICDWLLKRSQFDPFLQRLVTGDVKYITFESLKKERSPSDCDDSYQSMEFSNSNDDIQKLLLCVWWDQKGIIYYELLAPGQKLTAALFCQQLNRLKEAIDVKRPELVQYGVVLLFDSARPHISLITRQKILELGWEVLLHPQNSPDLSPSEYHLFKHLQNLFNQIKLSSKEAVEFRLIKFFSKRQDFYRNGIMALPSKWSEVIQQKGAYLPE</sequence>
<dbReference type="GO" id="GO:0000729">
    <property type="term" value="P:DNA double-strand break processing"/>
    <property type="evidence" value="ECO:0007669"/>
    <property type="project" value="TreeGrafter"/>
</dbReference>
<dbReference type="GO" id="GO:0000793">
    <property type="term" value="C:condensed chromosome"/>
    <property type="evidence" value="ECO:0007669"/>
    <property type="project" value="TreeGrafter"/>
</dbReference>
<keyword evidence="4" id="KW-1185">Reference proteome</keyword>
<dbReference type="GO" id="GO:0044774">
    <property type="term" value="P:mitotic DNA integrity checkpoint signaling"/>
    <property type="evidence" value="ECO:0007669"/>
    <property type="project" value="TreeGrafter"/>
</dbReference>
<evidence type="ECO:0000313" key="4">
    <source>
        <dbReference type="Proteomes" id="UP000070412"/>
    </source>
</evidence>
<dbReference type="GO" id="GO:0042800">
    <property type="term" value="F:histone H3K4 methyltransferase activity"/>
    <property type="evidence" value="ECO:0007669"/>
    <property type="project" value="TreeGrafter"/>
</dbReference>
<dbReference type="InterPro" id="IPR036397">
    <property type="entry name" value="RNaseH_sf"/>
</dbReference>
<keyword evidence="2" id="KW-0808">Transferase</keyword>
<evidence type="ECO:0000259" key="1">
    <source>
        <dbReference type="Pfam" id="PF17906"/>
    </source>
</evidence>
<dbReference type="GO" id="GO:0000014">
    <property type="term" value="F:single-stranded DNA endodeoxyribonuclease activity"/>
    <property type="evidence" value="ECO:0007669"/>
    <property type="project" value="TreeGrafter"/>
</dbReference>
<accession>A0A834RBL1</accession>
<dbReference type="AlphaFoldDB" id="A0A834RBL1"/>
<evidence type="ECO:0000313" key="3">
    <source>
        <dbReference type="EnsemblMetazoa" id="KAF7493631.1"/>
    </source>
</evidence>
<dbReference type="PANTHER" id="PTHR46060:SF2">
    <property type="entry name" value="HISTONE-LYSINE N-METHYLTRANSFERASE SETMAR"/>
    <property type="match status" value="1"/>
</dbReference>
<dbReference type="GO" id="GO:0003697">
    <property type="term" value="F:single-stranded DNA binding"/>
    <property type="evidence" value="ECO:0007669"/>
    <property type="project" value="TreeGrafter"/>
</dbReference>
<dbReference type="Gene3D" id="1.10.10.1450">
    <property type="match status" value="1"/>
</dbReference>
<dbReference type="InterPro" id="IPR001888">
    <property type="entry name" value="Transposase_1"/>
</dbReference>
<feature type="domain" description="Mos1 transposase HTH" evidence="1">
    <location>
        <begin position="5"/>
        <end position="53"/>
    </location>
</feature>
<organism evidence="2">
    <name type="scientific">Sarcoptes scabiei</name>
    <name type="common">Itch mite</name>
    <name type="synonym">Acarus scabiei</name>
    <dbReference type="NCBI Taxonomy" id="52283"/>
    <lineage>
        <taxon>Eukaryota</taxon>
        <taxon>Metazoa</taxon>
        <taxon>Ecdysozoa</taxon>
        <taxon>Arthropoda</taxon>
        <taxon>Chelicerata</taxon>
        <taxon>Arachnida</taxon>
        <taxon>Acari</taxon>
        <taxon>Acariformes</taxon>
        <taxon>Sarcoptiformes</taxon>
        <taxon>Astigmata</taxon>
        <taxon>Psoroptidia</taxon>
        <taxon>Sarcoptoidea</taxon>
        <taxon>Sarcoptidae</taxon>
        <taxon>Sarcoptinae</taxon>
        <taxon>Sarcoptes</taxon>
    </lineage>
</organism>
<proteinExistence type="predicted"/>
<dbReference type="GO" id="GO:0046975">
    <property type="term" value="F:histone H3K36 methyltransferase activity"/>
    <property type="evidence" value="ECO:0007669"/>
    <property type="project" value="TreeGrafter"/>
</dbReference>
<reference evidence="4" key="1">
    <citation type="journal article" date="2020" name="PLoS Negl. Trop. Dis.">
        <title>High-quality nuclear genome for Sarcoptes scabiei-A critical resource for a neglected parasite.</title>
        <authorList>
            <person name="Korhonen P.K."/>
            <person name="Gasser R.B."/>
            <person name="Ma G."/>
            <person name="Wang T."/>
            <person name="Stroehlein A.J."/>
            <person name="Young N.D."/>
            <person name="Ang C.S."/>
            <person name="Fernando D.D."/>
            <person name="Lu H.C."/>
            <person name="Taylor S."/>
            <person name="Reynolds S.L."/>
            <person name="Mofiz E."/>
            <person name="Najaraj S.H."/>
            <person name="Gowda H."/>
            <person name="Madugundu A."/>
            <person name="Renuse S."/>
            <person name="Holt D."/>
            <person name="Pandey A."/>
            <person name="Papenfuss A.T."/>
            <person name="Fischer K."/>
        </authorList>
    </citation>
    <scope>NUCLEOTIDE SEQUENCE [LARGE SCALE GENOMIC DNA]</scope>
</reference>
<dbReference type="Pfam" id="PF17906">
    <property type="entry name" value="HTH_48"/>
    <property type="match status" value="1"/>
</dbReference>
<reference evidence="2" key="2">
    <citation type="submission" date="2020-01" db="EMBL/GenBank/DDBJ databases">
        <authorList>
            <person name="Korhonen P.K.K."/>
            <person name="Guangxu M.G."/>
            <person name="Wang T.W."/>
            <person name="Stroehlein A.J.S."/>
            <person name="Young N.D."/>
            <person name="Ang C.-S.A."/>
            <person name="Fernando D.W.F."/>
            <person name="Lu H.L."/>
            <person name="Taylor S.T."/>
            <person name="Ehtesham M.E.M."/>
            <person name="Najaraj S.H.N."/>
            <person name="Harsha G.H.G."/>
            <person name="Madugundu A.M."/>
            <person name="Renuse S.R."/>
            <person name="Holt D.H."/>
            <person name="Pandey A.P."/>
            <person name="Papenfuss A.P."/>
            <person name="Gasser R.B.G."/>
            <person name="Fischer K.F."/>
        </authorList>
    </citation>
    <scope>NUCLEOTIDE SEQUENCE</scope>
    <source>
        <strain evidence="2">SSS_KF_BRIS2020</strain>
    </source>
</reference>